<accession>A0AAD9UJT0</accession>
<dbReference type="PRINTS" id="PR00368">
    <property type="entry name" value="FADPNR"/>
</dbReference>
<evidence type="ECO:0000256" key="12">
    <source>
        <dbReference type="SAM" id="MobiDB-lite"/>
    </source>
</evidence>
<dbReference type="InterPro" id="IPR036188">
    <property type="entry name" value="FAD/NAD-bd_sf"/>
</dbReference>
<evidence type="ECO:0000256" key="9">
    <source>
        <dbReference type="ARBA" id="ARBA00023027"/>
    </source>
</evidence>
<evidence type="ECO:0000256" key="1">
    <source>
        <dbReference type="ARBA" id="ARBA00001974"/>
    </source>
</evidence>
<dbReference type="GO" id="GO:0071949">
    <property type="term" value="F:FAD binding"/>
    <property type="evidence" value="ECO:0007669"/>
    <property type="project" value="TreeGrafter"/>
</dbReference>
<keyword evidence="7" id="KW-0809">Transit peptide</keyword>
<evidence type="ECO:0000256" key="2">
    <source>
        <dbReference type="ARBA" id="ARBA00004173"/>
    </source>
</evidence>
<organism evidence="15 16">
    <name type="scientific">Ridgeia piscesae</name>
    <name type="common">Tubeworm</name>
    <dbReference type="NCBI Taxonomy" id="27915"/>
    <lineage>
        <taxon>Eukaryota</taxon>
        <taxon>Metazoa</taxon>
        <taxon>Spiralia</taxon>
        <taxon>Lophotrochozoa</taxon>
        <taxon>Annelida</taxon>
        <taxon>Polychaeta</taxon>
        <taxon>Sedentaria</taxon>
        <taxon>Canalipalpata</taxon>
        <taxon>Sabellida</taxon>
        <taxon>Siboglinidae</taxon>
        <taxon>Ridgeia</taxon>
    </lineage>
</organism>
<dbReference type="InterPro" id="IPR050446">
    <property type="entry name" value="FAD-oxidoreductase/Apoptosis"/>
</dbReference>
<evidence type="ECO:0000259" key="14">
    <source>
        <dbReference type="Pfam" id="PF14721"/>
    </source>
</evidence>
<dbReference type="GO" id="GO:0005739">
    <property type="term" value="C:mitochondrion"/>
    <property type="evidence" value="ECO:0007669"/>
    <property type="project" value="UniProtKB-SubCell"/>
</dbReference>
<feature type="region of interest" description="Disordered" evidence="12">
    <location>
        <begin position="579"/>
        <end position="598"/>
    </location>
</feature>
<evidence type="ECO:0000256" key="11">
    <source>
        <dbReference type="ARBA" id="ARBA00047786"/>
    </source>
</evidence>
<comment type="similarity">
    <text evidence="3">Belongs to the FAD-dependent oxidoreductase family.</text>
</comment>
<evidence type="ECO:0000256" key="8">
    <source>
        <dbReference type="ARBA" id="ARBA00023002"/>
    </source>
</evidence>
<keyword evidence="4" id="KW-0285">Flavoprotein</keyword>
<feature type="compositionally biased region" description="Basic and acidic residues" evidence="12">
    <location>
        <begin position="486"/>
        <end position="505"/>
    </location>
</feature>
<proteinExistence type="inferred from homology"/>
<dbReference type="SMART" id="SM01353">
    <property type="entry name" value="AIF_C"/>
    <property type="match status" value="1"/>
</dbReference>
<dbReference type="GO" id="GO:0006915">
    <property type="term" value="P:apoptotic process"/>
    <property type="evidence" value="ECO:0007669"/>
    <property type="project" value="UniProtKB-KW"/>
</dbReference>
<dbReference type="EMBL" id="JAODUO010000038">
    <property type="protein sequence ID" value="KAK2192114.1"/>
    <property type="molecule type" value="Genomic_DNA"/>
</dbReference>
<evidence type="ECO:0000256" key="7">
    <source>
        <dbReference type="ARBA" id="ARBA00022946"/>
    </source>
</evidence>
<dbReference type="GO" id="GO:0016174">
    <property type="term" value="F:NAD(P)H oxidase H2O2-forming activity"/>
    <property type="evidence" value="ECO:0007669"/>
    <property type="project" value="TreeGrafter"/>
</dbReference>
<dbReference type="SUPFAM" id="SSF55424">
    <property type="entry name" value="FAD/NAD-linked reductases, dimerisation (C-terminal) domain"/>
    <property type="match status" value="1"/>
</dbReference>
<dbReference type="Gene3D" id="3.30.390.30">
    <property type="match status" value="1"/>
</dbReference>
<keyword evidence="5" id="KW-0053">Apoptosis</keyword>
<reference evidence="15" key="1">
    <citation type="journal article" date="2023" name="Mol. Biol. Evol.">
        <title>Third-Generation Sequencing Reveals the Adaptive Role of the Epigenome in Three Deep-Sea Polychaetes.</title>
        <authorList>
            <person name="Perez M."/>
            <person name="Aroh O."/>
            <person name="Sun Y."/>
            <person name="Lan Y."/>
            <person name="Juniper S.K."/>
            <person name="Young C.R."/>
            <person name="Angers B."/>
            <person name="Qian P.Y."/>
        </authorList>
    </citation>
    <scope>NUCLEOTIDE SEQUENCE</scope>
    <source>
        <strain evidence="15">R07B-5</strain>
    </source>
</reference>
<feature type="compositionally biased region" description="Basic and acidic residues" evidence="12">
    <location>
        <begin position="74"/>
        <end position="87"/>
    </location>
</feature>
<dbReference type="Pfam" id="PF14721">
    <property type="entry name" value="AIF_C"/>
    <property type="match status" value="1"/>
</dbReference>
<dbReference type="Gene3D" id="3.50.50.60">
    <property type="entry name" value="FAD/NAD(P)-binding domain"/>
    <property type="match status" value="2"/>
</dbReference>
<evidence type="ECO:0000256" key="3">
    <source>
        <dbReference type="ARBA" id="ARBA00006442"/>
    </source>
</evidence>
<evidence type="ECO:0000313" key="15">
    <source>
        <dbReference type="EMBL" id="KAK2192114.1"/>
    </source>
</evidence>
<comment type="cofactor">
    <cofactor evidence="1">
        <name>FAD</name>
        <dbReference type="ChEBI" id="CHEBI:57692"/>
    </cofactor>
</comment>
<feature type="region of interest" description="Disordered" evidence="12">
    <location>
        <begin position="486"/>
        <end position="521"/>
    </location>
</feature>
<evidence type="ECO:0000256" key="5">
    <source>
        <dbReference type="ARBA" id="ARBA00022703"/>
    </source>
</evidence>
<comment type="subcellular location">
    <subcellularLocation>
        <location evidence="2">Mitochondrion</location>
    </subcellularLocation>
</comment>
<dbReference type="InterPro" id="IPR016156">
    <property type="entry name" value="FAD/NAD-linked_Rdtase_dimer_sf"/>
</dbReference>
<comment type="catalytic activity">
    <reaction evidence="11">
        <text>A + NADH + H(+) = AH2 + NAD(+)</text>
        <dbReference type="Rhea" id="RHEA:11356"/>
        <dbReference type="ChEBI" id="CHEBI:13193"/>
        <dbReference type="ChEBI" id="CHEBI:15378"/>
        <dbReference type="ChEBI" id="CHEBI:17499"/>
        <dbReference type="ChEBI" id="CHEBI:57540"/>
        <dbReference type="ChEBI" id="CHEBI:57945"/>
    </reaction>
</comment>
<protein>
    <recommendedName>
        <fullName evidence="17">Apoptosis-inducing factor 1, mitochondrial</fullName>
    </recommendedName>
</protein>
<dbReference type="PRINTS" id="PR00411">
    <property type="entry name" value="PNDRDTASEI"/>
</dbReference>
<sequence>MLRSGRCLYRLVPKAGGVSFVSRKKAPVTCLHALRCMSSQGSSAGEQQDWSKAIVAGAVAVGVAGLIYYKKSNGDKESTPQRKEVVEKPPPPPPMVVGLPSKVPYLIIGAGTAGFAAYRSIRSMDPKAQVMLIGEEPHLPYMRPPLSKEMWYTDNRTLCQNLRFKQWNGKERSVFFEKEAYFCKPSELMEKETGGVSVVTGIKVVKLDVRDQKVYLNNGQELAYDKVLIATGGKPKNLPLVKEAGPEVARRCTLFKTVEDFKSLDAVTQASKSLAIIGGGFMGSELACALGKRGAETGMKIYQMFPEKGNMGKVLPEYLSKWSTEKVKKEGVEVIPETSLTGCRFDRSKRKIVLTINGSKEVLVDHIVVAVGLQPNVELSENAGLEVSKEHGGYLVNAELEARSNVWVAGDAACFYDIKLGRRRVEHHDHAVVSGRLAGENMTGASKPYWHQSMFWSDLGPEIGYEAIGIVDSSLPTVGVYAQADKSDTPKAVSEKTGDDLRSETPQDSVGSTEKPGEVAVGSKDNYGKGVIFYLHDKKVVGLVLWNVFNKMGVARKVLREGKEFDDLTEVAKLFNLYGDPEKEPEEELEESEEKVPM</sequence>
<dbReference type="Pfam" id="PF07992">
    <property type="entry name" value="Pyr_redox_2"/>
    <property type="match status" value="1"/>
</dbReference>
<comment type="caution">
    <text evidence="15">The sequence shown here is derived from an EMBL/GenBank/DDBJ whole genome shotgun (WGS) entry which is preliminary data.</text>
</comment>
<feature type="compositionally biased region" description="Acidic residues" evidence="12">
    <location>
        <begin position="583"/>
        <end position="598"/>
    </location>
</feature>
<dbReference type="InterPro" id="IPR023753">
    <property type="entry name" value="FAD/NAD-binding_dom"/>
</dbReference>
<evidence type="ECO:0000256" key="6">
    <source>
        <dbReference type="ARBA" id="ARBA00022827"/>
    </source>
</evidence>
<dbReference type="InterPro" id="IPR029324">
    <property type="entry name" value="AIF_C"/>
</dbReference>
<evidence type="ECO:0008006" key="17">
    <source>
        <dbReference type="Google" id="ProtNLM"/>
    </source>
</evidence>
<dbReference type="GO" id="GO:0046983">
    <property type="term" value="F:protein dimerization activity"/>
    <property type="evidence" value="ECO:0007669"/>
    <property type="project" value="InterPro"/>
</dbReference>
<keyword evidence="6" id="KW-0274">FAD</keyword>
<gene>
    <name evidence="15" type="ORF">NP493_38g04013</name>
</gene>
<feature type="domain" description="Mitochondrial apoptosis-inducing factor C-terminal" evidence="14">
    <location>
        <begin position="438"/>
        <end position="561"/>
    </location>
</feature>
<dbReference type="SUPFAM" id="SSF51905">
    <property type="entry name" value="FAD/NAD(P)-binding domain"/>
    <property type="match status" value="2"/>
</dbReference>
<name>A0AAD9UJT0_RIDPI</name>
<evidence type="ECO:0000313" key="16">
    <source>
        <dbReference type="Proteomes" id="UP001209878"/>
    </source>
</evidence>
<evidence type="ECO:0000259" key="13">
    <source>
        <dbReference type="Pfam" id="PF07992"/>
    </source>
</evidence>
<feature type="region of interest" description="Disordered" evidence="12">
    <location>
        <begin position="74"/>
        <end position="93"/>
    </location>
</feature>
<dbReference type="AlphaFoldDB" id="A0AAD9UJT0"/>
<dbReference type="GO" id="GO:0033108">
    <property type="term" value="P:mitochondrial respiratory chain complex assembly"/>
    <property type="evidence" value="ECO:0007669"/>
    <property type="project" value="TreeGrafter"/>
</dbReference>
<keyword evidence="16" id="KW-1185">Reference proteome</keyword>
<keyword evidence="8" id="KW-0560">Oxidoreductase</keyword>
<keyword evidence="10" id="KW-0496">Mitochondrion</keyword>
<evidence type="ECO:0000256" key="10">
    <source>
        <dbReference type="ARBA" id="ARBA00023128"/>
    </source>
</evidence>
<feature type="domain" description="FAD/NAD(P)-binding" evidence="13">
    <location>
        <begin position="105"/>
        <end position="434"/>
    </location>
</feature>
<evidence type="ECO:0000256" key="4">
    <source>
        <dbReference type="ARBA" id="ARBA00022630"/>
    </source>
</evidence>
<keyword evidence="9" id="KW-0520">NAD</keyword>
<dbReference type="PANTHER" id="PTHR43557">
    <property type="entry name" value="APOPTOSIS-INDUCING FACTOR 1"/>
    <property type="match status" value="1"/>
</dbReference>
<dbReference type="PANTHER" id="PTHR43557:SF4">
    <property type="entry name" value="APOPTOSIS-INDUCING FACTOR 1, MITOCHONDRIAL"/>
    <property type="match status" value="1"/>
</dbReference>
<dbReference type="Proteomes" id="UP001209878">
    <property type="component" value="Unassembled WGS sequence"/>
</dbReference>